<keyword evidence="2" id="KW-1185">Reference proteome</keyword>
<sequence length="343" mass="39933">MQLIIHPGYGKCGTSSIQAFLYSNLQYLEKTGIYLPDSNFNFSFERNVKSFNFSAPNPYFQDLITSRKISVFEKRIKQVLSQAKKVQCKAILISSEVLGHEWSFASAREIHAVFAKYFQERTVCFYIRRQDDYLVSSWEQWYHKVGESLESYVNESLQNHSPNYLKIVSFLEECYGPSSLQVFPINREVLIGKNLISDFCQRINLSIPESLVTDIRTNVGLNPYLCDILYRIPHLYNGHHDYSVKNLLTNFIGEKDLLLRNGKSILSMSLRRRVVEHFRSDNELLKTKYFNNLSVDEIFGLNAYAQEPLDNGELRLQIEELKNVIAIQMELIIHLLKESDKTR</sequence>
<dbReference type="Proteomes" id="UP000481033">
    <property type="component" value="Unassembled WGS sequence"/>
</dbReference>
<comment type="caution">
    <text evidence="1">The sequence shown here is derived from an EMBL/GenBank/DDBJ whole genome shotgun (WGS) entry which is preliminary data.</text>
</comment>
<dbReference type="AlphaFoldDB" id="A0A6M0REH6"/>
<protein>
    <recommendedName>
        <fullName evidence="3">Sulfotransferase domain-containing protein</fullName>
    </recommendedName>
</protein>
<evidence type="ECO:0000313" key="2">
    <source>
        <dbReference type="Proteomes" id="UP000481033"/>
    </source>
</evidence>
<name>A0A6M0REH6_9CYAN</name>
<reference evidence="1 2" key="1">
    <citation type="journal article" date="2020" name="Microb. Ecol.">
        <title>Ecogenomics of the Marine Benthic Filamentous Cyanobacterium Adonisia.</title>
        <authorList>
            <person name="Walter J.M."/>
            <person name="Coutinho F.H."/>
            <person name="Leomil L."/>
            <person name="Hargreaves P.I."/>
            <person name="Campeao M.E."/>
            <person name="Vieira V.V."/>
            <person name="Silva B.S."/>
            <person name="Fistarol G.O."/>
            <person name="Salomon P.S."/>
            <person name="Sawabe T."/>
            <person name="Mino S."/>
            <person name="Hosokawa M."/>
            <person name="Miyashita H."/>
            <person name="Maruyama F."/>
            <person name="van Verk M.C."/>
            <person name="Dutilh B.E."/>
            <person name="Thompson C.C."/>
            <person name="Thompson F.L."/>
        </authorList>
    </citation>
    <scope>NUCLEOTIDE SEQUENCE [LARGE SCALE GENOMIC DNA]</scope>
    <source>
        <strain evidence="1 2">CCMR0081</strain>
    </source>
</reference>
<gene>
    <name evidence="1" type="ORF">DXZ20_02760</name>
</gene>
<dbReference type="RefSeq" id="WP_163662352.1">
    <property type="nucleotide sequence ID" value="NZ_QXHD01000003.1"/>
</dbReference>
<proteinExistence type="predicted"/>
<evidence type="ECO:0008006" key="3">
    <source>
        <dbReference type="Google" id="ProtNLM"/>
    </source>
</evidence>
<evidence type="ECO:0000313" key="1">
    <source>
        <dbReference type="EMBL" id="NEZ54629.1"/>
    </source>
</evidence>
<accession>A0A6M0REH6</accession>
<organism evidence="1 2">
    <name type="scientific">Adonisia turfae CCMR0081</name>
    <dbReference type="NCBI Taxonomy" id="2292702"/>
    <lineage>
        <taxon>Bacteria</taxon>
        <taxon>Bacillati</taxon>
        <taxon>Cyanobacteriota</taxon>
        <taxon>Adonisia</taxon>
        <taxon>Adonisia turfae</taxon>
    </lineage>
</organism>
<dbReference type="EMBL" id="QXHD01000003">
    <property type="protein sequence ID" value="NEZ54629.1"/>
    <property type="molecule type" value="Genomic_DNA"/>
</dbReference>